<evidence type="ECO:0000256" key="5">
    <source>
        <dbReference type="ARBA" id="ARBA00022490"/>
    </source>
</evidence>
<keyword evidence="7" id="KW-0143">Chaperone</keyword>
<gene>
    <name evidence="11" type="primary">g2467</name>
    <name evidence="11" type="ORF">VP750_LOCUS2108</name>
</gene>
<comment type="caution">
    <text evidence="11">The sequence shown here is derived from an EMBL/GenBank/DDBJ whole genome shotgun (WGS) entry which is preliminary data.</text>
</comment>
<comment type="similarity">
    <text evidence="3">Belongs to the FKBP-type PPIase family.</text>
</comment>
<accession>A0ABP1FKF1</accession>
<evidence type="ECO:0000256" key="6">
    <source>
        <dbReference type="ARBA" id="ARBA00023110"/>
    </source>
</evidence>
<dbReference type="SUPFAM" id="SSF54534">
    <property type="entry name" value="FKBP-like"/>
    <property type="match status" value="1"/>
</dbReference>
<dbReference type="PANTHER" id="PTHR47861">
    <property type="entry name" value="FKBP-TYPE PEPTIDYL-PROLYL CIS-TRANS ISOMERASE SLYD"/>
    <property type="match status" value="1"/>
</dbReference>
<keyword evidence="12" id="KW-1185">Reference proteome</keyword>
<protein>
    <recommendedName>
        <fullName evidence="4 9">peptidylprolyl isomerase</fullName>
        <ecNumber evidence="4 9">5.2.1.8</ecNumber>
    </recommendedName>
</protein>
<dbReference type="Pfam" id="PF00254">
    <property type="entry name" value="FKBP_C"/>
    <property type="match status" value="1"/>
</dbReference>
<evidence type="ECO:0000256" key="4">
    <source>
        <dbReference type="ARBA" id="ARBA00013194"/>
    </source>
</evidence>
<dbReference type="InterPro" id="IPR001179">
    <property type="entry name" value="PPIase_FKBP_dom"/>
</dbReference>
<evidence type="ECO:0000256" key="2">
    <source>
        <dbReference type="ARBA" id="ARBA00004496"/>
    </source>
</evidence>
<dbReference type="Proteomes" id="UP001497392">
    <property type="component" value="Unassembled WGS sequence"/>
</dbReference>
<keyword evidence="8 9" id="KW-0413">Isomerase</keyword>
<dbReference type="EC" id="5.2.1.8" evidence="4 9"/>
<proteinExistence type="inferred from homology"/>
<evidence type="ECO:0000256" key="1">
    <source>
        <dbReference type="ARBA" id="ARBA00000971"/>
    </source>
</evidence>
<name>A0ABP1FKF1_9CHLO</name>
<feature type="domain" description="PPIase FKBP-type" evidence="10">
    <location>
        <begin position="26"/>
        <end position="86"/>
    </location>
</feature>
<dbReference type="Gene3D" id="3.10.50.40">
    <property type="match status" value="1"/>
</dbReference>
<evidence type="ECO:0000313" key="12">
    <source>
        <dbReference type="Proteomes" id="UP001497392"/>
    </source>
</evidence>
<evidence type="ECO:0000256" key="8">
    <source>
        <dbReference type="ARBA" id="ARBA00023235"/>
    </source>
</evidence>
<organism evidence="11 12">
    <name type="scientific">Coccomyxa viridis</name>
    <dbReference type="NCBI Taxonomy" id="1274662"/>
    <lineage>
        <taxon>Eukaryota</taxon>
        <taxon>Viridiplantae</taxon>
        <taxon>Chlorophyta</taxon>
        <taxon>core chlorophytes</taxon>
        <taxon>Trebouxiophyceae</taxon>
        <taxon>Trebouxiophyceae incertae sedis</taxon>
        <taxon>Coccomyxaceae</taxon>
        <taxon>Coccomyxa</taxon>
    </lineage>
</organism>
<comment type="subcellular location">
    <subcellularLocation>
        <location evidence="2">Cytoplasm</location>
    </subcellularLocation>
</comment>
<evidence type="ECO:0000313" key="11">
    <source>
        <dbReference type="EMBL" id="CAL5220449.1"/>
    </source>
</evidence>
<keyword evidence="5" id="KW-0963">Cytoplasm</keyword>
<evidence type="ECO:0000256" key="3">
    <source>
        <dbReference type="ARBA" id="ARBA00006577"/>
    </source>
</evidence>
<evidence type="ECO:0000256" key="9">
    <source>
        <dbReference type="PROSITE-ProRule" id="PRU00277"/>
    </source>
</evidence>
<sequence>MQGCLVLRALDTATAGGGSPQVAMNGDIVHVRYVCRDEEGNVVDDSANSDEPVCFEVGAGEVTGNPLFQAFDEAIRGCALGETTVLEAKGGDWQRELFFEVPRDHQEITRLEGRYKSQGGLTEGMLVELANGQSAMIVAMKDDVVQIDANNMMAGRTRTFEVTLQHIEPANA</sequence>
<keyword evidence="6 9" id="KW-0697">Rotamase</keyword>
<comment type="catalytic activity">
    <reaction evidence="1 9">
        <text>[protein]-peptidylproline (omega=180) = [protein]-peptidylproline (omega=0)</text>
        <dbReference type="Rhea" id="RHEA:16237"/>
        <dbReference type="Rhea" id="RHEA-COMP:10747"/>
        <dbReference type="Rhea" id="RHEA-COMP:10748"/>
        <dbReference type="ChEBI" id="CHEBI:83833"/>
        <dbReference type="ChEBI" id="CHEBI:83834"/>
        <dbReference type="EC" id="5.2.1.8"/>
    </reaction>
</comment>
<evidence type="ECO:0000259" key="10">
    <source>
        <dbReference type="PROSITE" id="PS50059"/>
    </source>
</evidence>
<reference evidence="11 12" key="1">
    <citation type="submission" date="2024-06" db="EMBL/GenBank/DDBJ databases">
        <authorList>
            <person name="Kraege A."/>
            <person name="Thomma B."/>
        </authorList>
    </citation>
    <scope>NUCLEOTIDE SEQUENCE [LARGE SCALE GENOMIC DNA]</scope>
</reference>
<dbReference type="PROSITE" id="PS50059">
    <property type="entry name" value="FKBP_PPIASE"/>
    <property type="match status" value="1"/>
</dbReference>
<dbReference type="InterPro" id="IPR046357">
    <property type="entry name" value="PPIase_dom_sf"/>
</dbReference>
<dbReference type="PANTHER" id="PTHR47861:SF3">
    <property type="entry name" value="FKBP-TYPE PEPTIDYL-PROLYL CIS-TRANS ISOMERASE SLYD"/>
    <property type="match status" value="1"/>
</dbReference>
<dbReference type="EMBL" id="CAXHTA020000003">
    <property type="protein sequence ID" value="CAL5220449.1"/>
    <property type="molecule type" value="Genomic_DNA"/>
</dbReference>
<evidence type="ECO:0000256" key="7">
    <source>
        <dbReference type="ARBA" id="ARBA00023186"/>
    </source>
</evidence>